<dbReference type="RefSeq" id="WP_316790914.1">
    <property type="nucleotide sequence ID" value="NZ_CP053540.1"/>
</dbReference>
<gene>
    <name evidence="2" type="ORF">HNI00_04085</name>
</gene>
<protein>
    <submittedName>
        <fullName evidence="2">Uncharacterized protein</fullName>
    </submittedName>
</protein>
<organism evidence="2">
    <name type="scientific">Thermoleptolyngbya oregonensis NK1-22</name>
    <dbReference type="NCBI Taxonomy" id="2547457"/>
    <lineage>
        <taxon>Bacteria</taxon>
        <taxon>Bacillati</taxon>
        <taxon>Cyanobacteriota</taxon>
        <taxon>Cyanophyceae</taxon>
        <taxon>Oculatellales</taxon>
        <taxon>Oculatellaceae</taxon>
        <taxon>Thermoleptolyngbya</taxon>
    </lineage>
</organism>
<feature type="region of interest" description="Disordered" evidence="1">
    <location>
        <begin position="1"/>
        <end position="48"/>
    </location>
</feature>
<dbReference type="AlphaFoldDB" id="A0AA96Y4E0"/>
<feature type="compositionally biased region" description="Basic and acidic residues" evidence="1">
    <location>
        <begin position="21"/>
        <end position="35"/>
    </location>
</feature>
<sequence length="61" mass="6859">MQRPKRYPGGDRRKVSVLPDEGDRRKVRVQGDEGRSLSANNPNAHRPPISYRLESEIVCGG</sequence>
<reference evidence="2" key="1">
    <citation type="submission" date="2020-05" db="EMBL/GenBank/DDBJ databases">
        <authorList>
            <person name="Zhu T."/>
            <person name="Keshari N."/>
            <person name="Lu X."/>
        </authorList>
    </citation>
    <scope>NUCLEOTIDE SEQUENCE</scope>
    <source>
        <strain evidence="2">NK1-22</strain>
    </source>
</reference>
<dbReference type="EMBL" id="CP053540">
    <property type="protein sequence ID" value="WOB42424.1"/>
    <property type="molecule type" value="Genomic_DNA"/>
</dbReference>
<name>A0AA96Y4E0_9CYAN</name>
<evidence type="ECO:0000256" key="1">
    <source>
        <dbReference type="SAM" id="MobiDB-lite"/>
    </source>
</evidence>
<accession>A0AA96Y4E0</accession>
<proteinExistence type="predicted"/>
<dbReference type="KEGG" id="tog:HNI00_04085"/>
<evidence type="ECO:0000313" key="2">
    <source>
        <dbReference type="EMBL" id="WOB42424.1"/>
    </source>
</evidence>